<accession>A0ABS8VGW9</accession>
<feature type="non-terminal residue" evidence="2">
    <location>
        <position position="129"/>
    </location>
</feature>
<feature type="compositionally biased region" description="Basic residues" evidence="1">
    <location>
        <begin position="31"/>
        <end position="49"/>
    </location>
</feature>
<comment type="caution">
    <text evidence="2">The sequence shown here is derived from an EMBL/GenBank/DDBJ whole genome shotgun (WGS) entry which is preliminary data.</text>
</comment>
<proteinExistence type="predicted"/>
<gene>
    <name evidence="2" type="ORF">HAX54_036462</name>
</gene>
<organism evidence="2 3">
    <name type="scientific">Datura stramonium</name>
    <name type="common">Jimsonweed</name>
    <name type="synonym">Common thornapple</name>
    <dbReference type="NCBI Taxonomy" id="4076"/>
    <lineage>
        <taxon>Eukaryota</taxon>
        <taxon>Viridiplantae</taxon>
        <taxon>Streptophyta</taxon>
        <taxon>Embryophyta</taxon>
        <taxon>Tracheophyta</taxon>
        <taxon>Spermatophyta</taxon>
        <taxon>Magnoliopsida</taxon>
        <taxon>eudicotyledons</taxon>
        <taxon>Gunneridae</taxon>
        <taxon>Pentapetalae</taxon>
        <taxon>asterids</taxon>
        <taxon>lamiids</taxon>
        <taxon>Solanales</taxon>
        <taxon>Solanaceae</taxon>
        <taxon>Solanoideae</taxon>
        <taxon>Datureae</taxon>
        <taxon>Datura</taxon>
    </lineage>
</organism>
<evidence type="ECO:0000313" key="2">
    <source>
        <dbReference type="EMBL" id="MCD9646543.1"/>
    </source>
</evidence>
<feature type="region of interest" description="Disordered" evidence="1">
    <location>
        <begin position="30"/>
        <end position="50"/>
    </location>
</feature>
<reference evidence="2 3" key="1">
    <citation type="journal article" date="2021" name="BMC Genomics">
        <title>Datura genome reveals duplications of psychoactive alkaloid biosynthetic genes and high mutation rate following tissue culture.</title>
        <authorList>
            <person name="Rajewski A."/>
            <person name="Carter-House D."/>
            <person name="Stajich J."/>
            <person name="Litt A."/>
        </authorList>
    </citation>
    <scope>NUCLEOTIDE SEQUENCE [LARGE SCALE GENOMIC DNA]</scope>
    <source>
        <strain evidence="2">AR-01</strain>
    </source>
</reference>
<protein>
    <submittedName>
        <fullName evidence="2">Uncharacterized protein</fullName>
    </submittedName>
</protein>
<evidence type="ECO:0000313" key="3">
    <source>
        <dbReference type="Proteomes" id="UP000823775"/>
    </source>
</evidence>
<evidence type="ECO:0000256" key="1">
    <source>
        <dbReference type="SAM" id="MobiDB-lite"/>
    </source>
</evidence>
<dbReference type="EMBL" id="JACEIK010004835">
    <property type="protein sequence ID" value="MCD9646543.1"/>
    <property type="molecule type" value="Genomic_DNA"/>
</dbReference>
<sequence length="129" mass="15510">MATIFRGFQRREKGIEMPFRCFSDGFPEKKMRGRGRSRCRGRREKKRGRSGGWVRWCCGFWSEFGRALLKNGECWWWVVFQPGSGWYSSEGRRRREGDGKVWRRRLEIVVAGVGEFFRWFAVDSEREKR</sequence>
<dbReference type="Proteomes" id="UP000823775">
    <property type="component" value="Unassembled WGS sequence"/>
</dbReference>
<keyword evidence="3" id="KW-1185">Reference proteome</keyword>
<name>A0ABS8VGW9_DATST</name>